<protein>
    <submittedName>
        <fullName evidence="1">Uncharacterized protein</fullName>
    </submittedName>
</protein>
<accession>A0A3S0PX56</accession>
<name>A0A3S0PX56_9FLAO</name>
<keyword evidence="2" id="KW-1185">Reference proteome</keyword>
<proteinExistence type="predicted"/>
<evidence type="ECO:0000313" key="2">
    <source>
        <dbReference type="Proteomes" id="UP000280825"/>
    </source>
</evidence>
<dbReference type="RefSeq" id="WP_126561872.1">
    <property type="nucleotide sequence ID" value="NZ_RYDJ01000005.1"/>
</dbReference>
<sequence>MSQETTSGSLKKGKVVNVIPLKTAQRWAKRWSKREGNYNKHHHLNAFLIPKIDLVEVLKEGVDAVRAYIGVDDDGVEKLMIVGTKYDPLTQIYVDMITQDNGDAGATEDDIYDFTSPCPSTCDPETLMLQ</sequence>
<dbReference type="AlphaFoldDB" id="A0A3S0PX56"/>
<evidence type="ECO:0000313" key="1">
    <source>
        <dbReference type="EMBL" id="RTZ05626.1"/>
    </source>
</evidence>
<comment type="caution">
    <text evidence="1">The sequence shown here is derived from an EMBL/GenBank/DDBJ whole genome shotgun (WGS) entry which is preliminary data.</text>
</comment>
<organism evidence="1 2">
    <name type="scientific">Flavobacterium bomense</name>
    <dbReference type="NCBI Taxonomy" id="2497483"/>
    <lineage>
        <taxon>Bacteria</taxon>
        <taxon>Pseudomonadati</taxon>
        <taxon>Bacteroidota</taxon>
        <taxon>Flavobacteriia</taxon>
        <taxon>Flavobacteriales</taxon>
        <taxon>Flavobacteriaceae</taxon>
        <taxon>Flavobacterium</taxon>
    </lineage>
</organism>
<dbReference type="Proteomes" id="UP000280825">
    <property type="component" value="Unassembled WGS sequence"/>
</dbReference>
<dbReference type="EMBL" id="RYDJ01000005">
    <property type="protein sequence ID" value="RTZ05626.1"/>
    <property type="molecule type" value="Genomic_DNA"/>
</dbReference>
<gene>
    <name evidence="1" type="ORF">EKL98_06805</name>
</gene>
<reference evidence="1 2" key="1">
    <citation type="submission" date="2018-12" db="EMBL/GenBank/DDBJ databases">
        <title>Flavobacterium sp. nov., isolated from glacier ice.</title>
        <authorList>
            <person name="Liu Q."/>
            <person name="Xin Y.-H."/>
        </authorList>
    </citation>
    <scope>NUCLEOTIDE SEQUENCE [LARGE SCALE GENOMIC DNA]</scope>
    <source>
        <strain evidence="1 2">RB1N8</strain>
    </source>
</reference>